<reference evidence="2 3" key="1">
    <citation type="submission" date="2020-02" db="EMBL/GenBank/DDBJ databases">
        <authorList>
            <person name="Chen W.-M."/>
        </authorList>
    </citation>
    <scope>NUCLEOTIDE SEQUENCE [LARGE SCALE GENOMIC DNA]</scope>
    <source>
        <strain evidence="2 3">KMS-5</strain>
    </source>
</reference>
<dbReference type="EMBL" id="JAAIVJ010000021">
    <property type="protein sequence ID" value="NEY92124.1"/>
    <property type="molecule type" value="Genomic_DNA"/>
</dbReference>
<dbReference type="AlphaFoldDB" id="A0A6M0QZ72"/>
<dbReference type="PANTHER" id="PTHR12110:SF48">
    <property type="entry name" value="BLL3656 PROTEIN"/>
    <property type="match status" value="1"/>
</dbReference>
<comment type="caution">
    <text evidence="2">The sequence shown here is derived from an EMBL/GenBank/DDBJ whole genome shotgun (WGS) entry which is preliminary data.</text>
</comment>
<dbReference type="Proteomes" id="UP000477782">
    <property type="component" value="Unassembled WGS sequence"/>
</dbReference>
<proteinExistence type="predicted"/>
<dbReference type="InterPro" id="IPR036237">
    <property type="entry name" value="Xyl_isomerase-like_sf"/>
</dbReference>
<dbReference type="InterPro" id="IPR050312">
    <property type="entry name" value="IolE/XylAMocC-like"/>
</dbReference>
<evidence type="ECO:0000313" key="2">
    <source>
        <dbReference type="EMBL" id="NEY92124.1"/>
    </source>
</evidence>
<dbReference type="Gene3D" id="3.20.20.150">
    <property type="entry name" value="Divalent-metal-dependent TIM barrel enzymes"/>
    <property type="match status" value="1"/>
</dbReference>
<keyword evidence="3" id="KW-1185">Reference proteome</keyword>
<accession>A0A6M0QZ72</accession>
<dbReference type="PANTHER" id="PTHR12110">
    <property type="entry name" value="HYDROXYPYRUVATE ISOMERASE"/>
    <property type="match status" value="1"/>
</dbReference>
<dbReference type="PIRSF" id="PIRSF036778">
    <property type="entry name" value="UCP036778"/>
    <property type="match status" value="1"/>
</dbReference>
<dbReference type="SUPFAM" id="SSF51658">
    <property type="entry name" value="Xylose isomerase-like"/>
    <property type="match status" value="1"/>
</dbReference>
<gene>
    <name evidence="2" type="ORF">G4Z14_17705</name>
</gene>
<protein>
    <submittedName>
        <fullName evidence="2">TIM barrel protein</fullName>
    </submittedName>
</protein>
<evidence type="ECO:0000313" key="3">
    <source>
        <dbReference type="Proteomes" id="UP000477782"/>
    </source>
</evidence>
<dbReference type="InterPro" id="IPR014621">
    <property type="entry name" value="UCP036778_sugar_epimerase"/>
</dbReference>
<organism evidence="2 3">
    <name type="scientific">Tabrizicola oligotrophica</name>
    <dbReference type="NCBI Taxonomy" id="2710650"/>
    <lineage>
        <taxon>Bacteria</taxon>
        <taxon>Pseudomonadati</taxon>
        <taxon>Pseudomonadota</taxon>
        <taxon>Alphaproteobacteria</taxon>
        <taxon>Rhodobacterales</taxon>
        <taxon>Paracoccaceae</taxon>
        <taxon>Tabrizicola</taxon>
    </lineage>
</organism>
<feature type="domain" description="Xylose isomerase-like TIM barrel" evidence="1">
    <location>
        <begin position="20"/>
        <end position="265"/>
    </location>
</feature>
<dbReference type="Pfam" id="PF01261">
    <property type="entry name" value="AP_endonuc_2"/>
    <property type="match status" value="1"/>
</dbReference>
<evidence type="ECO:0000259" key="1">
    <source>
        <dbReference type="Pfam" id="PF01261"/>
    </source>
</evidence>
<dbReference type="InterPro" id="IPR013022">
    <property type="entry name" value="Xyl_isomerase-like_TIM-brl"/>
</dbReference>
<dbReference type="RefSeq" id="WP_164628154.1">
    <property type="nucleotide sequence ID" value="NZ_JAAIVJ010000021.1"/>
</dbReference>
<sequence>MVQFALNHMTVARLGFVGLVDLAASLGCVGIELRNDLPQPLFDGMAPERAGELIREKGLRLLALAEVKRFNDWSGDKAAEALALMRIARAAGAEAVSLIPRNDNLGMGNGERQAALRVALKALKPMLEDHGLVGMVEPLGFEICALRHKAEAVEAIEALGAKGRFKLVHDTFHHTLAHGGPYFPEHTGIVHVSGVTDPGVGIAEMQDAHRVLVTEGDRLGNIAQIADLQALGWNGPVSFEAFATEVHACADPAAQLAASFDFIRAGLARKAA</sequence>
<name>A0A6M0QZ72_9RHOB</name>